<dbReference type="OrthoDB" id="282364at2"/>
<gene>
    <name evidence="1" type="ORF">LHA_1690</name>
</gene>
<dbReference type="PATRIC" id="fig|449.7.peg.1950"/>
<dbReference type="KEGG" id="lha:LHA_1690"/>
<dbReference type="EMBL" id="LN681225">
    <property type="protein sequence ID" value="CEK10730.1"/>
    <property type="molecule type" value="Genomic_DNA"/>
</dbReference>
<accession>A0A0A8UPD9</accession>
<dbReference type="RefSeq" id="WP_045106056.1">
    <property type="nucleotide sequence ID" value="NZ_LN681225.1"/>
</dbReference>
<reference evidence="2" key="1">
    <citation type="submission" date="2014-09" db="EMBL/GenBank/DDBJ databases">
        <authorList>
            <person name="Gomez-Valero L."/>
        </authorList>
    </citation>
    <scope>NUCLEOTIDE SEQUENCE [LARGE SCALE GENOMIC DNA]</scope>
    <source>
        <strain evidence="2">ATCC35250</strain>
    </source>
</reference>
<organism evidence="1 2">
    <name type="scientific">Legionella hackeliae</name>
    <dbReference type="NCBI Taxonomy" id="449"/>
    <lineage>
        <taxon>Bacteria</taxon>
        <taxon>Pseudomonadati</taxon>
        <taxon>Pseudomonadota</taxon>
        <taxon>Gammaproteobacteria</taxon>
        <taxon>Legionellales</taxon>
        <taxon>Legionellaceae</taxon>
        <taxon>Legionella</taxon>
    </lineage>
</organism>
<sequence>MLLSLRAVLIIFAICSTFGCTNLGPRVISKDRIDYNQTLLLSDAKQILFNIVRSRYLESNYFLKISNITGQYALGVNTGSRGNWFFDNLGYHTQTYQGELGVGYRDAPTISYIPLESSGFVKLVLQPITLNELYLMSYGDTKEISALMRLVIKRMGNVINIGDASFPDSTTIPHYTEFSHLIYLVRSLRLKNQVGFYYVKKDKHYSLYFTPDGVYTPEAREIRQLLRISGTPQEIILTEEFPPTQKNAVFIQTRSVLGIISMLSHSVLVPDEHKRKGLVEITRDKDLREFDWSRIMCSMMTIYSSKEAPSNAYVSIYYQGYFFFVKNSDRRSKLTLAIIQQFISMKGTYESSGPQLTLPLN</sequence>
<dbReference type="STRING" id="449.LHA_1690"/>
<proteinExistence type="predicted"/>
<protein>
    <submittedName>
        <fullName evidence="1">Uncharacterized protein</fullName>
    </submittedName>
</protein>
<dbReference type="Proteomes" id="UP000032803">
    <property type="component" value="Chromosome I"/>
</dbReference>
<dbReference type="PROSITE" id="PS51257">
    <property type="entry name" value="PROKAR_LIPOPROTEIN"/>
    <property type="match status" value="1"/>
</dbReference>
<keyword evidence="2" id="KW-1185">Reference proteome</keyword>
<dbReference type="AlphaFoldDB" id="A0A0A8UPD9"/>
<evidence type="ECO:0000313" key="2">
    <source>
        <dbReference type="Proteomes" id="UP000032803"/>
    </source>
</evidence>
<name>A0A0A8UPD9_LEGHA</name>
<evidence type="ECO:0000313" key="1">
    <source>
        <dbReference type="EMBL" id="CEK10730.1"/>
    </source>
</evidence>
<dbReference type="HOGENOM" id="CLU_065130_0_0_6"/>